<name>A0A1F6VET2_9BACT</name>
<organism evidence="2 3">
    <name type="scientific">Candidatus Nomurabacteria bacterium RIFCSPHIGHO2_01_FULL_42_15</name>
    <dbReference type="NCBI Taxonomy" id="1801742"/>
    <lineage>
        <taxon>Bacteria</taxon>
        <taxon>Candidatus Nomuraibacteriota</taxon>
    </lineage>
</organism>
<dbReference type="EMBL" id="MFTS01000005">
    <property type="protein sequence ID" value="OGI68089.1"/>
    <property type="molecule type" value="Genomic_DNA"/>
</dbReference>
<evidence type="ECO:0000256" key="1">
    <source>
        <dbReference type="SAM" id="SignalP"/>
    </source>
</evidence>
<reference evidence="2 3" key="1">
    <citation type="journal article" date="2016" name="Nat. Commun.">
        <title>Thousands of microbial genomes shed light on interconnected biogeochemical processes in an aquifer system.</title>
        <authorList>
            <person name="Anantharaman K."/>
            <person name="Brown C.T."/>
            <person name="Hug L.A."/>
            <person name="Sharon I."/>
            <person name="Castelle C.J."/>
            <person name="Probst A.J."/>
            <person name="Thomas B.C."/>
            <person name="Singh A."/>
            <person name="Wilkins M.J."/>
            <person name="Karaoz U."/>
            <person name="Brodie E.L."/>
            <person name="Williams K.H."/>
            <person name="Hubbard S.S."/>
            <person name="Banfield J.F."/>
        </authorList>
    </citation>
    <scope>NUCLEOTIDE SEQUENCE [LARGE SCALE GENOMIC DNA]</scope>
</reference>
<proteinExistence type="predicted"/>
<accession>A0A1F6VET2</accession>
<dbReference type="AlphaFoldDB" id="A0A1F6VET2"/>
<sequence length="327" mass="36126">MKFRLLSLYLIATLLLFGSLALRANAAPSTDILVDITPPNPAPYENTTITLKSYVYNLDSVMISWSLNSKTAASGVGKKSFSATAPAAGGETSIVATISLPDGTIESKITLKPSVMVLLWQANDSYVPPFYRGKALPTADSEVKVVAMPEVRTGSGLVSPKNMTYYWKKDYTNNTEGSGYGKNFFLFVNDYLENSNNISVTASTIDQQSSTAANINIGITEPKILFYRSDQSFGTIWQNSLGNPHKIEGNEMVEAVPYFISPKLINHPYLVWSWFINDTRVSLAGYKKNIMPLQVEKGMHGTSKLRLEIENTDKIFQATTKEINIEF</sequence>
<feature type="chain" id="PRO_5009527225" evidence="1">
    <location>
        <begin position="27"/>
        <end position="327"/>
    </location>
</feature>
<evidence type="ECO:0000313" key="3">
    <source>
        <dbReference type="Proteomes" id="UP000178235"/>
    </source>
</evidence>
<evidence type="ECO:0000313" key="2">
    <source>
        <dbReference type="EMBL" id="OGI68089.1"/>
    </source>
</evidence>
<keyword evidence="1" id="KW-0732">Signal</keyword>
<gene>
    <name evidence="2" type="ORF">A2738_02800</name>
</gene>
<dbReference type="Proteomes" id="UP000178235">
    <property type="component" value="Unassembled WGS sequence"/>
</dbReference>
<protein>
    <submittedName>
        <fullName evidence="2">Uncharacterized protein</fullName>
    </submittedName>
</protein>
<feature type="signal peptide" evidence="1">
    <location>
        <begin position="1"/>
        <end position="26"/>
    </location>
</feature>
<comment type="caution">
    <text evidence="2">The sequence shown here is derived from an EMBL/GenBank/DDBJ whole genome shotgun (WGS) entry which is preliminary data.</text>
</comment>